<dbReference type="AlphaFoldDB" id="A0AAD9R524"/>
<gene>
    <name evidence="1" type="ORF">P5673_002001</name>
</gene>
<sequence>MNDKLSEAAGLLRRASDMLLTVVSSSTMLHSATESVTRARNMMDRSPQGGTKDYGLRFLEEEQNINRSDMSKLKASKEKPSEFVLLNFKEGDTEDDL</sequence>
<organism evidence="1 2">
    <name type="scientific">Acropora cervicornis</name>
    <name type="common">Staghorn coral</name>
    <dbReference type="NCBI Taxonomy" id="6130"/>
    <lineage>
        <taxon>Eukaryota</taxon>
        <taxon>Metazoa</taxon>
        <taxon>Cnidaria</taxon>
        <taxon>Anthozoa</taxon>
        <taxon>Hexacorallia</taxon>
        <taxon>Scleractinia</taxon>
        <taxon>Astrocoeniina</taxon>
        <taxon>Acroporidae</taxon>
        <taxon>Acropora</taxon>
    </lineage>
</organism>
<dbReference type="EMBL" id="JARQWQ010000003">
    <property type="protein sequence ID" value="KAK2572980.1"/>
    <property type="molecule type" value="Genomic_DNA"/>
</dbReference>
<reference evidence="1" key="1">
    <citation type="journal article" date="2023" name="G3 (Bethesda)">
        <title>Whole genome assembly and annotation of the endangered Caribbean coral Acropora cervicornis.</title>
        <authorList>
            <person name="Selwyn J.D."/>
            <person name="Vollmer S.V."/>
        </authorList>
    </citation>
    <scope>NUCLEOTIDE SEQUENCE</scope>
    <source>
        <strain evidence="1">K2</strain>
    </source>
</reference>
<evidence type="ECO:0000313" key="1">
    <source>
        <dbReference type="EMBL" id="KAK2572980.1"/>
    </source>
</evidence>
<dbReference type="Proteomes" id="UP001249851">
    <property type="component" value="Unassembled WGS sequence"/>
</dbReference>
<comment type="caution">
    <text evidence="1">The sequence shown here is derived from an EMBL/GenBank/DDBJ whole genome shotgun (WGS) entry which is preliminary data.</text>
</comment>
<protein>
    <submittedName>
        <fullName evidence="1">Uncharacterized protein</fullName>
    </submittedName>
</protein>
<evidence type="ECO:0000313" key="2">
    <source>
        <dbReference type="Proteomes" id="UP001249851"/>
    </source>
</evidence>
<accession>A0AAD9R524</accession>
<keyword evidence="2" id="KW-1185">Reference proteome</keyword>
<reference evidence="1" key="2">
    <citation type="journal article" date="2023" name="Science">
        <title>Genomic signatures of disease resistance in endangered staghorn corals.</title>
        <authorList>
            <person name="Vollmer S.V."/>
            <person name="Selwyn J.D."/>
            <person name="Despard B.A."/>
            <person name="Roesel C.L."/>
        </authorList>
    </citation>
    <scope>NUCLEOTIDE SEQUENCE</scope>
    <source>
        <strain evidence="1">K2</strain>
    </source>
</reference>
<proteinExistence type="predicted"/>
<name>A0AAD9R524_ACRCE</name>